<sequence length="144" mass="15312">MLTTKLSAHPVPFAAWPLGVRARGRPVVRPCAASTPTIQLNIQTKEGPTVSVAVESGDILRTVLMAEKIDLYTTWGKIWQCGGGGNCGTCIVDVREGADLLSERTQAEKKKLAGKPATWRLACQTRVGDGENTGAVAIATKPQQ</sequence>
<dbReference type="PANTHER" id="PTHR23426:SF65">
    <property type="entry name" value="FERREDOXIN-2, MITOCHONDRIAL"/>
    <property type="match status" value="1"/>
</dbReference>
<evidence type="ECO:0000313" key="8">
    <source>
        <dbReference type="EMBL" id="GIL80902.1"/>
    </source>
</evidence>
<protein>
    <recommendedName>
        <fullName evidence="7">2Fe-2S ferredoxin-type domain-containing protein</fullName>
    </recommendedName>
</protein>
<keyword evidence="5" id="KW-0411">Iron-sulfur</keyword>
<dbReference type="Proteomes" id="UP000747110">
    <property type="component" value="Unassembled WGS sequence"/>
</dbReference>
<proteinExistence type="inferred from homology"/>
<dbReference type="Gene3D" id="3.10.20.30">
    <property type="match status" value="1"/>
</dbReference>
<keyword evidence="2" id="KW-0001">2Fe-2S</keyword>
<comment type="similarity">
    <text evidence="1">Belongs to the adrenodoxin/putidaredoxin family.</text>
</comment>
<evidence type="ECO:0000256" key="3">
    <source>
        <dbReference type="ARBA" id="ARBA00022723"/>
    </source>
</evidence>
<dbReference type="InterPro" id="IPR001041">
    <property type="entry name" value="2Fe-2S_ferredoxin-type"/>
</dbReference>
<dbReference type="Proteomes" id="UP000722791">
    <property type="component" value="Unassembled WGS sequence"/>
</dbReference>
<dbReference type="EMBL" id="BNCQ01000017">
    <property type="protein sequence ID" value="GIM04896.1"/>
    <property type="molecule type" value="Genomic_DNA"/>
</dbReference>
<dbReference type="GO" id="GO:0051537">
    <property type="term" value="F:2 iron, 2 sulfur cluster binding"/>
    <property type="evidence" value="ECO:0007669"/>
    <property type="project" value="UniProtKB-KW"/>
</dbReference>
<dbReference type="EMBL" id="BNCP01000020">
    <property type="protein sequence ID" value="GIL80902.1"/>
    <property type="molecule type" value="Genomic_DNA"/>
</dbReference>
<dbReference type="PROSITE" id="PS51085">
    <property type="entry name" value="2FE2S_FER_2"/>
    <property type="match status" value="1"/>
</dbReference>
<reference evidence="9" key="1">
    <citation type="journal article" date="2021" name="Proc. Natl. Acad. Sci. U.S.A.">
        <title>Three genomes in the algal genus Volvox reveal the fate of a haploid sex-determining region after a transition to homothallism.</title>
        <authorList>
            <person name="Yamamoto K."/>
            <person name="Hamaji T."/>
            <person name="Kawai-Toyooka H."/>
            <person name="Matsuzaki R."/>
            <person name="Takahashi F."/>
            <person name="Nishimura Y."/>
            <person name="Kawachi M."/>
            <person name="Noguchi H."/>
            <person name="Minakuchi Y."/>
            <person name="Umen J.G."/>
            <person name="Toyoda A."/>
            <person name="Nozaki H."/>
        </authorList>
    </citation>
    <scope>NUCLEOTIDE SEQUENCE</scope>
    <source>
        <strain evidence="9">NIES-3785</strain>
        <strain evidence="8">NIES-3786</strain>
    </source>
</reference>
<evidence type="ECO:0000256" key="4">
    <source>
        <dbReference type="ARBA" id="ARBA00023004"/>
    </source>
</evidence>
<dbReference type="PANTHER" id="PTHR23426">
    <property type="entry name" value="FERREDOXIN/ADRENODOXIN"/>
    <property type="match status" value="1"/>
</dbReference>
<comment type="cofactor">
    <cofactor evidence="6">
        <name>[2Fe-2S] cluster</name>
        <dbReference type="ChEBI" id="CHEBI:190135"/>
    </cofactor>
</comment>
<evidence type="ECO:0000256" key="1">
    <source>
        <dbReference type="ARBA" id="ARBA00010914"/>
    </source>
</evidence>
<evidence type="ECO:0000256" key="2">
    <source>
        <dbReference type="ARBA" id="ARBA00022714"/>
    </source>
</evidence>
<dbReference type="InterPro" id="IPR012675">
    <property type="entry name" value="Beta-grasp_dom_sf"/>
</dbReference>
<dbReference type="GO" id="GO:0005739">
    <property type="term" value="C:mitochondrion"/>
    <property type="evidence" value="ECO:0007669"/>
    <property type="project" value="TreeGrafter"/>
</dbReference>
<keyword evidence="11" id="KW-1185">Reference proteome</keyword>
<gene>
    <name evidence="8" type="ORF">Vretifemale_9881</name>
    <name evidence="9" type="ORF">Vretimale_9396</name>
</gene>
<dbReference type="SUPFAM" id="SSF54292">
    <property type="entry name" value="2Fe-2S ferredoxin-like"/>
    <property type="match status" value="1"/>
</dbReference>
<evidence type="ECO:0000256" key="5">
    <source>
        <dbReference type="ARBA" id="ARBA00023014"/>
    </source>
</evidence>
<keyword evidence="4" id="KW-0408">Iron</keyword>
<dbReference type="AlphaFoldDB" id="A0A8J4LQB1"/>
<evidence type="ECO:0000313" key="9">
    <source>
        <dbReference type="EMBL" id="GIM04896.1"/>
    </source>
</evidence>
<keyword evidence="3" id="KW-0479">Metal-binding</keyword>
<comment type="caution">
    <text evidence="9">The sequence shown here is derived from an EMBL/GenBank/DDBJ whole genome shotgun (WGS) entry which is preliminary data.</text>
</comment>
<evidence type="ECO:0000256" key="6">
    <source>
        <dbReference type="ARBA" id="ARBA00034078"/>
    </source>
</evidence>
<accession>A0A8J4LQB1</accession>
<organism evidence="9 10">
    <name type="scientific">Volvox reticuliferus</name>
    <dbReference type="NCBI Taxonomy" id="1737510"/>
    <lineage>
        <taxon>Eukaryota</taxon>
        <taxon>Viridiplantae</taxon>
        <taxon>Chlorophyta</taxon>
        <taxon>core chlorophytes</taxon>
        <taxon>Chlorophyceae</taxon>
        <taxon>CS clade</taxon>
        <taxon>Chlamydomonadales</taxon>
        <taxon>Volvocaceae</taxon>
        <taxon>Volvox</taxon>
    </lineage>
</organism>
<name>A0A8J4LQB1_9CHLO</name>
<dbReference type="GO" id="GO:0140647">
    <property type="term" value="P:P450-containing electron transport chain"/>
    <property type="evidence" value="ECO:0007669"/>
    <property type="project" value="InterPro"/>
</dbReference>
<dbReference type="GO" id="GO:0046872">
    <property type="term" value="F:metal ion binding"/>
    <property type="evidence" value="ECO:0007669"/>
    <property type="project" value="UniProtKB-KW"/>
</dbReference>
<dbReference type="Pfam" id="PF00111">
    <property type="entry name" value="Fer2"/>
    <property type="match status" value="1"/>
</dbReference>
<dbReference type="OrthoDB" id="5987010at2759"/>
<dbReference type="GO" id="GO:0009055">
    <property type="term" value="F:electron transfer activity"/>
    <property type="evidence" value="ECO:0007669"/>
    <property type="project" value="TreeGrafter"/>
</dbReference>
<dbReference type="InterPro" id="IPR001055">
    <property type="entry name" value="Adrenodoxin-like"/>
</dbReference>
<evidence type="ECO:0000259" key="7">
    <source>
        <dbReference type="PROSITE" id="PS51085"/>
    </source>
</evidence>
<dbReference type="InterPro" id="IPR036010">
    <property type="entry name" value="2Fe-2S_ferredoxin-like_sf"/>
</dbReference>
<feature type="domain" description="2Fe-2S ferredoxin-type" evidence="7">
    <location>
        <begin position="38"/>
        <end position="144"/>
    </location>
</feature>
<evidence type="ECO:0000313" key="11">
    <source>
        <dbReference type="Proteomes" id="UP000747110"/>
    </source>
</evidence>
<evidence type="ECO:0000313" key="10">
    <source>
        <dbReference type="Proteomes" id="UP000722791"/>
    </source>
</evidence>